<keyword evidence="2" id="KW-1185">Reference proteome</keyword>
<sequence length="46" mass="5095">MVKSGYRIRFSDRLPAATRPPARSQPSLVDIIFSFGSGSYSKNPVH</sequence>
<protein>
    <submittedName>
        <fullName evidence="1">Str. FM013</fullName>
    </submittedName>
</protein>
<gene>
    <name evidence="1" type="ORF">PCAMFM013_S007g000174</name>
</gene>
<accession>A0A0G4P775</accession>
<reference evidence="1 2" key="1">
    <citation type="journal article" date="2014" name="Nat. Commun.">
        <title>Multiple recent horizontal transfers of a large genomic region in cheese making fungi.</title>
        <authorList>
            <person name="Cheeseman K."/>
            <person name="Ropars J."/>
            <person name="Renault P."/>
            <person name="Dupont J."/>
            <person name="Gouzy J."/>
            <person name="Branca A."/>
            <person name="Abraham A.L."/>
            <person name="Ceppi M."/>
            <person name="Conseiller E."/>
            <person name="Debuchy R."/>
            <person name="Malagnac F."/>
            <person name="Goarin A."/>
            <person name="Silar P."/>
            <person name="Lacoste S."/>
            <person name="Sallet E."/>
            <person name="Bensimon A."/>
            <person name="Giraud T."/>
            <person name="Brygoo Y."/>
        </authorList>
    </citation>
    <scope>NUCLEOTIDE SEQUENCE [LARGE SCALE GENOMIC DNA]</scope>
    <source>
        <strain evidence="2">FM 013</strain>
    </source>
</reference>
<evidence type="ECO:0000313" key="1">
    <source>
        <dbReference type="EMBL" id="CRL22193.1"/>
    </source>
</evidence>
<proteinExistence type="predicted"/>
<dbReference type="EMBL" id="HG793140">
    <property type="protein sequence ID" value="CRL22193.1"/>
    <property type="molecule type" value="Genomic_DNA"/>
</dbReference>
<organism evidence="1 2">
    <name type="scientific">Penicillium camemberti (strain FM 013)</name>
    <dbReference type="NCBI Taxonomy" id="1429867"/>
    <lineage>
        <taxon>Eukaryota</taxon>
        <taxon>Fungi</taxon>
        <taxon>Dikarya</taxon>
        <taxon>Ascomycota</taxon>
        <taxon>Pezizomycotina</taxon>
        <taxon>Eurotiomycetes</taxon>
        <taxon>Eurotiomycetidae</taxon>
        <taxon>Eurotiales</taxon>
        <taxon>Aspergillaceae</taxon>
        <taxon>Penicillium</taxon>
    </lineage>
</organism>
<dbReference type="Proteomes" id="UP000053732">
    <property type="component" value="Unassembled WGS sequence"/>
</dbReference>
<name>A0A0G4P775_PENC3</name>
<dbReference type="AlphaFoldDB" id="A0A0G4P775"/>
<evidence type="ECO:0000313" key="2">
    <source>
        <dbReference type="Proteomes" id="UP000053732"/>
    </source>
</evidence>